<dbReference type="AlphaFoldDB" id="A0A087U313"/>
<evidence type="ECO:0000313" key="9">
    <source>
        <dbReference type="Proteomes" id="UP000054359"/>
    </source>
</evidence>
<dbReference type="PROSITE" id="PS51162">
    <property type="entry name" value="THYROGLOBULIN_1_2"/>
    <property type="match status" value="2"/>
</dbReference>
<evidence type="ECO:0000256" key="3">
    <source>
        <dbReference type="ARBA" id="ARBA00022737"/>
    </source>
</evidence>
<dbReference type="PANTHER" id="PTHR12352">
    <property type="entry name" value="SECRETED MODULAR CALCIUM-BINDING PROTEIN"/>
    <property type="match status" value="1"/>
</dbReference>
<keyword evidence="2" id="KW-0964">Secreted</keyword>
<evidence type="ECO:0000313" key="8">
    <source>
        <dbReference type="EMBL" id="KFM71752.1"/>
    </source>
</evidence>
<evidence type="ECO:0000256" key="6">
    <source>
        <dbReference type="SAM" id="SignalP"/>
    </source>
</evidence>
<reference evidence="8 9" key="1">
    <citation type="submission" date="2013-11" db="EMBL/GenBank/DDBJ databases">
        <title>Genome sequencing of Stegodyphus mimosarum.</title>
        <authorList>
            <person name="Bechsgaard J."/>
        </authorList>
    </citation>
    <scope>NUCLEOTIDE SEQUENCE [LARGE SCALE GENOMIC DNA]</scope>
</reference>
<comment type="subcellular location">
    <subcellularLocation>
        <location evidence="1">Secreted</location>
    </subcellularLocation>
</comment>
<keyword evidence="4" id="KW-1015">Disulfide bond</keyword>
<dbReference type="InterPro" id="IPR051950">
    <property type="entry name" value="Dev_reg/Prot_inhib"/>
</dbReference>
<evidence type="ECO:0000256" key="1">
    <source>
        <dbReference type="ARBA" id="ARBA00004613"/>
    </source>
</evidence>
<dbReference type="OMA" id="QCARDKD"/>
<sequence>MLAYLLEIVYLVAFLTLVHSQHRFGCDEDYCSKQVAPCRPLNCKNGRILKNATKCGCCDICVESLKEGDNCATHDYATIPRQECGPSLTCDEKKKICVPVSTRCVKDQKKFEQESSTGKLFQRPKPKCDDFGLYEPIICIPGVLCYCVDKYGERIFGTDIYKMKDSMNCNCSRDFEEFPRDIPNGDFLRCLPNGDYDPLQCTEDFCYCINENTNVVGYIVPANTSIKDLTCYDQIRHRYDDASLRSKCWRERNSLLIQIEDYKSQGVKILGVDLPECDLDGSYVPVQCKKDSCYCVKKNGSPYEGYRVPRNSKEAKTMNCRCIREKEMISEVQTNSKELDFFKKYQCAPNGNYKQKQCVESKSFTVDEMGFQISDEVLQKPMDCV</sequence>
<organism evidence="8 9">
    <name type="scientific">Stegodyphus mimosarum</name>
    <name type="common">African social velvet spider</name>
    <dbReference type="NCBI Taxonomy" id="407821"/>
    <lineage>
        <taxon>Eukaryota</taxon>
        <taxon>Metazoa</taxon>
        <taxon>Ecdysozoa</taxon>
        <taxon>Arthropoda</taxon>
        <taxon>Chelicerata</taxon>
        <taxon>Arachnida</taxon>
        <taxon>Araneae</taxon>
        <taxon>Araneomorphae</taxon>
        <taxon>Entelegynae</taxon>
        <taxon>Eresoidea</taxon>
        <taxon>Eresidae</taxon>
        <taxon>Stegodyphus</taxon>
    </lineage>
</organism>
<accession>A0A087U313</accession>
<comment type="caution">
    <text evidence="5">Lacks conserved residue(s) required for the propagation of feature annotation.</text>
</comment>
<dbReference type="InterPro" id="IPR000716">
    <property type="entry name" value="Thyroglobulin_1"/>
</dbReference>
<proteinExistence type="predicted"/>
<feature type="domain" description="Thyroglobulin type-1" evidence="7">
    <location>
        <begin position="101"/>
        <end position="169"/>
    </location>
</feature>
<dbReference type="Pfam" id="PF00086">
    <property type="entry name" value="Thyroglobulin_1"/>
    <property type="match status" value="2"/>
</dbReference>
<dbReference type="Proteomes" id="UP000054359">
    <property type="component" value="Unassembled WGS sequence"/>
</dbReference>
<dbReference type="Gene3D" id="4.10.800.10">
    <property type="entry name" value="Thyroglobulin type-1"/>
    <property type="match status" value="2"/>
</dbReference>
<evidence type="ECO:0000256" key="4">
    <source>
        <dbReference type="ARBA" id="ARBA00023157"/>
    </source>
</evidence>
<evidence type="ECO:0000256" key="2">
    <source>
        <dbReference type="ARBA" id="ARBA00022525"/>
    </source>
</evidence>
<feature type="non-terminal residue" evidence="8">
    <location>
        <position position="385"/>
    </location>
</feature>
<evidence type="ECO:0000256" key="5">
    <source>
        <dbReference type="PROSITE-ProRule" id="PRU00500"/>
    </source>
</evidence>
<keyword evidence="3" id="KW-0677">Repeat</keyword>
<gene>
    <name evidence="8" type="ORF">X975_27138</name>
</gene>
<name>A0A087U313_STEMI</name>
<keyword evidence="6" id="KW-0732">Signal</keyword>
<protein>
    <submittedName>
        <fullName evidence="8">Nidogen-2</fullName>
    </submittedName>
</protein>
<feature type="chain" id="PRO_5001830170" evidence="6">
    <location>
        <begin position="21"/>
        <end position="385"/>
    </location>
</feature>
<feature type="signal peptide" evidence="6">
    <location>
        <begin position="1"/>
        <end position="20"/>
    </location>
</feature>
<evidence type="ECO:0000259" key="7">
    <source>
        <dbReference type="PROSITE" id="PS51162"/>
    </source>
</evidence>
<dbReference type="CDD" id="cd00191">
    <property type="entry name" value="TY"/>
    <property type="match status" value="1"/>
</dbReference>
<dbReference type="OrthoDB" id="1725934at2759"/>
<dbReference type="PANTHER" id="PTHR12352:SF3">
    <property type="entry name" value="NIDOGEN-2"/>
    <property type="match status" value="1"/>
</dbReference>
<dbReference type="SMART" id="SM00211">
    <property type="entry name" value="TY"/>
    <property type="match status" value="3"/>
</dbReference>
<keyword evidence="9" id="KW-1185">Reference proteome</keyword>
<dbReference type="GO" id="GO:0005604">
    <property type="term" value="C:basement membrane"/>
    <property type="evidence" value="ECO:0007669"/>
    <property type="project" value="TreeGrafter"/>
</dbReference>
<dbReference type="SUPFAM" id="SSF57610">
    <property type="entry name" value="Thyroglobulin type-1 domain"/>
    <property type="match status" value="4"/>
</dbReference>
<dbReference type="GO" id="GO:0007160">
    <property type="term" value="P:cell-matrix adhesion"/>
    <property type="evidence" value="ECO:0007669"/>
    <property type="project" value="TreeGrafter"/>
</dbReference>
<feature type="domain" description="Thyroglobulin type-1" evidence="7">
    <location>
        <begin position="245"/>
        <end position="320"/>
    </location>
</feature>
<dbReference type="InterPro" id="IPR036857">
    <property type="entry name" value="Thyroglobulin_1_sf"/>
</dbReference>
<dbReference type="GO" id="GO:0005615">
    <property type="term" value="C:extracellular space"/>
    <property type="evidence" value="ECO:0007669"/>
    <property type="project" value="TreeGrafter"/>
</dbReference>
<dbReference type="EMBL" id="KK117915">
    <property type="protein sequence ID" value="KFM71752.1"/>
    <property type="molecule type" value="Genomic_DNA"/>
</dbReference>